<dbReference type="HOGENOM" id="CLU_066042_4_0_1"/>
<dbReference type="VEuPathDB" id="FungiDB:F503_05996"/>
<accession>S3CFI5</accession>
<evidence type="ECO:0000313" key="3">
    <source>
        <dbReference type="EMBL" id="EPE10901.1"/>
    </source>
</evidence>
<keyword evidence="2" id="KW-0472">Membrane</keyword>
<feature type="transmembrane region" description="Helical" evidence="2">
    <location>
        <begin position="50"/>
        <end position="70"/>
    </location>
</feature>
<keyword evidence="2" id="KW-0812">Transmembrane</keyword>
<dbReference type="AlphaFoldDB" id="S3CFI5"/>
<dbReference type="PANTHER" id="PTHR35896">
    <property type="entry name" value="IG-LIKE DOMAIN-CONTAINING PROTEIN"/>
    <property type="match status" value="1"/>
</dbReference>
<name>S3CFI5_OPHP1</name>
<keyword evidence="2" id="KW-1133">Transmembrane helix</keyword>
<feature type="compositionally biased region" description="Low complexity" evidence="1">
    <location>
        <begin position="9"/>
        <end position="20"/>
    </location>
</feature>
<dbReference type="OrthoDB" id="3501153at2759"/>
<evidence type="ECO:0000256" key="2">
    <source>
        <dbReference type="SAM" id="Phobius"/>
    </source>
</evidence>
<feature type="region of interest" description="Disordered" evidence="1">
    <location>
        <begin position="1"/>
        <end position="33"/>
    </location>
</feature>
<organism evidence="3 4">
    <name type="scientific">Ophiostoma piceae (strain UAMH 11346)</name>
    <name type="common">Sap stain fungus</name>
    <dbReference type="NCBI Taxonomy" id="1262450"/>
    <lineage>
        <taxon>Eukaryota</taxon>
        <taxon>Fungi</taxon>
        <taxon>Dikarya</taxon>
        <taxon>Ascomycota</taxon>
        <taxon>Pezizomycotina</taxon>
        <taxon>Sordariomycetes</taxon>
        <taxon>Sordariomycetidae</taxon>
        <taxon>Ophiostomatales</taxon>
        <taxon>Ophiostomataceae</taxon>
        <taxon>Ophiostoma</taxon>
    </lineage>
</organism>
<evidence type="ECO:0000313" key="4">
    <source>
        <dbReference type="Proteomes" id="UP000016923"/>
    </source>
</evidence>
<dbReference type="OMA" id="YGHFTTT"/>
<sequence length="242" mass="27723">MSEKYAPVSSSDSESTLLRSSGEDDTGHARWRRDSVSQRKRRCGTTASAVATRAFAALLALLCVGSFIYMSRELRDISNGIIASTEAARVIDYGDCGEKNSVEEARAKGCVFDPMGWIWTRPECYDAELVEDFMNRTDWSWHTDPKLTEESKVPMDVIYRGDHPKLFTSKKYHFVHCTYMWKKMHKALVNHKPIDSYLTDFVHTHHCEMVLLNDFLHEDVQCTAEMVCPTWVRATWTSCSTM</sequence>
<dbReference type="eggNOG" id="ENOG502RPUG">
    <property type="taxonomic scope" value="Eukaryota"/>
</dbReference>
<dbReference type="PANTHER" id="PTHR35896:SF3">
    <property type="entry name" value="MAJOR FACILITATOR SUPERFAMILY TRANSPORTER"/>
    <property type="match status" value="1"/>
</dbReference>
<protein>
    <submittedName>
        <fullName evidence="3">Uncharacterized protein</fullName>
    </submittedName>
</protein>
<dbReference type="EMBL" id="KE148146">
    <property type="protein sequence ID" value="EPE10901.1"/>
    <property type="molecule type" value="Genomic_DNA"/>
</dbReference>
<evidence type="ECO:0000256" key="1">
    <source>
        <dbReference type="SAM" id="MobiDB-lite"/>
    </source>
</evidence>
<keyword evidence="4" id="KW-1185">Reference proteome</keyword>
<proteinExistence type="predicted"/>
<dbReference type="STRING" id="1262450.S3CFI5"/>
<dbReference type="Proteomes" id="UP000016923">
    <property type="component" value="Unassembled WGS sequence"/>
</dbReference>
<feature type="compositionally biased region" description="Basic and acidic residues" evidence="1">
    <location>
        <begin position="21"/>
        <end position="33"/>
    </location>
</feature>
<dbReference type="InterPro" id="IPR053008">
    <property type="entry name" value="Phomopsin_biosynth_assoc"/>
</dbReference>
<reference evidence="3 4" key="1">
    <citation type="journal article" date="2013" name="BMC Genomics">
        <title>The genome and transcriptome of the pine saprophyte Ophiostoma piceae, and a comparison with the bark beetle-associated pine pathogen Grosmannia clavigera.</title>
        <authorList>
            <person name="Haridas S."/>
            <person name="Wang Y."/>
            <person name="Lim L."/>
            <person name="Massoumi Alamouti S."/>
            <person name="Jackman S."/>
            <person name="Docking R."/>
            <person name="Robertson G."/>
            <person name="Birol I."/>
            <person name="Bohlmann J."/>
            <person name="Breuil C."/>
        </authorList>
    </citation>
    <scope>NUCLEOTIDE SEQUENCE [LARGE SCALE GENOMIC DNA]</scope>
    <source>
        <strain evidence="3 4">UAMH 11346</strain>
    </source>
</reference>
<gene>
    <name evidence="3" type="ORF">F503_05996</name>
</gene>